<feature type="transmembrane region" description="Helical" evidence="1">
    <location>
        <begin position="17"/>
        <end position="35"/>
    </location>
</feature>
<comment type="caution">
    <text evidence="2">The sequence shown here is derived from an EMBL/GenBank/DDBJ whole genome shotgun (WGS) entry which is preliminary data.</text>
</comment>
<keyword evidence="3" id="KW-1185">Reference proteome</keyword>
<keyword evidence="1" id="KW-1133">Transmembrane helix</keyword>
<name>A0A2P8EBT4_9ACTN</name>
<keyword evidence="1" id="KW-0812">Transmembrane</keyword>
<dbReference type="RefSeq" id="WP_106535889.1">
    <property type="nucleotide sequence ID" value="NZ_ML142898.1"/>
</dbReference>
<dbReference type="AlphaFoldDB" id="A0A2P8EBT4"/>
<accession>A0A2P8EBT4</accession>
<evidence type="ECO:0000256" key="1">
    <source>
        <dbReference type="SAM" id="Phobius"/>
    </source>
</evidence>
<sequence>MTALSGWRDALTRTMPGRVALAGVGTGALCWFVGVQGLRPVLIGLCAAAVAVTVALLPPGVHGRWPDQPRPVRGGGSSQAWRLENRLRTMWSPVGGPDPALQFRLRRLAAARLARHGIAWDSPHAGDALGDDVHAALSAERFHPDIRDIERIVAAIEAIDQQPSGGTPT</sequence>
<evidence type="ECO:0000313" key="3">
    <source>
        <dbReference type="Proteomes" id="UP000243528"/>
    </source>
</evidence>
<dbReference type="Proteomes" id="UP000243528">
    <property type="component" value="Unassembled WGS sequence"/>
</dbReference>
<proteinExistence type="predicted"/>
<feature type="transmembrane region" description="Helical" evidence="1">
    <location>
        <begin position="41"/>
        <end position="61"/>
    </location>
</feature>
<organism evidence="2 3">
    <name type="scientific">Haloactinopolyspora alba</name>
    <dbReference type="NCBI Taxonomy" id="648780"/>
    <lineage>
        <taxon>Bacteria</taxon>
        <taxon>Bacillati</taxon>
        <taxon>Actinomycetota</taxon>
        <taxon>Actinomycetes</taxon>
        <taxon>Jiangellales</taxon>
        <taxon>Jiangellaceae</taxon>
        <taxon>Haloactinopolyspora</taxon>
    </lineage>
</organism>
<dbReference type="OrthoDB" id="5198177at2"/>
<dbReference type="EMBL" id="PYGE01000002">
    <property type="protein sequence ID" value="PSL06897.1"/>
    <property type="molecule type" value="Genomic_DNA"/>
</dbReference>
<evidence type="ECO:0000313" key="2">
    <source>
        <dbReference type="EMBL" id="PSL06897.1"/>
    </source>
</evidence>
<gene>
    <name evidence="2" type="ORF">CLV30_102286</name>
</gene>
<keyword evidence="1" id="KW-0472">Membrane</keyword>
<protein>
    <submittedName>
        <fullName evidence="2">Uncharacterized protein</fullName>
    </submittedName>
</protein>
<reference evidence="2 3" key="1">
    <citation type="submission" date="2018-03" db="EMBL/GenBank/DDBJ databases">
        <title>Genomic Encyclopedia of Archaeal and Bacterial Type Strains, Phase II (KMG-II): from individual species to whole genera.</title>
        <authorList>
            <person name="Goeker M."/>
        </authorList>
    </citation>
    <scope>NUCLEOTIDE SEQUENCE [LARGE SCALE GENOMIC DNA]</scope>
    <source>
        <strain evidence="2 3">DSM 45211</strain>
    </source>
</reference>